<dbReference type="EMBL" id="JAARQN010000018">
    <property type="protein sequence ID" value="MBC1459013.1"/>
    <property type="molecule type" value="Genomic_DNA"/>
</dbReference>
<feature type="domain" description="GIY-YIG" evidence="6">
    <location>
        <begin position="14"/>
        <end position="91"/>
    </location>
</feature>
<keyword evidence="5" id="KW-0234">DNA repair</keyword>
<feature type="domain" description="UvrC family homology region profile" evidence="7">
    <location>
        <begin position="258"/>
        <end position="364"/>
    </location>
</feature>
<gene>
    <name evidence="8" type="primary">uvrC</name>
    <name evidence="8" type="ORF">HB850_14730</name>
</gene>
<evidence type="ECO:0000256" key="3">
    <source>
        <dbReference type="ARBA" id="ARBA00022769"/>
    </source>
</evidence>
<name>A0A841Z2F4_9LIST</name>
<dbReference type="GO" id="GO:0009381">
    <property type="term" value="F:excinuclease ABC activity"/>
    <property type="evidence" value="ECO:0007669"/>
    <property type="project" value="InterPro"/>
</dbReference>
<dbReference type="Proteomes" id="UP000569903">
    <property type="component" value="Unassembled WGS sequence"/>
</dbReference>
<dbReference type="GO" id="GO:0009380">
    <property type="term" value="C:excinuclease repair complex"/>
    <property type="evidence" value="ECO:0007669"/>
    <property type="project" value="InterPro"/>
</dbReference>
<keyword evidence="4" id="KW-0267">Excision nuclease</keyword>
<evidence type="ECO:0000256" key="2">
    <source>
        <dbReference type="ARBA" id="ARBA00022763"/>
    </source>
</evidence>
<comment type="caution">
    <text evidence="8">The sequence shown here is derived from an EMBL/GenBank/DDBJ whole genome shotgun (WGS) entry which is preliminary data.</text>
</comment>
<dbReference type="GO" id="GO:0006289">
    <property type="term" value="P:nucleotide-excision repair"/>
    <property type="evidence" value="ECO:0007669"/>
    <property type="project" value="InterPro"/>
</dbReference>
<accession>A0A841Z2F4</accession>
<dbReference type="NCBIfam" id="TIGR00194">
    <property type="entry name" value="uvrC"/>
    <property type="match status" value="1"/>
</dbReference>
<reference evidence="8 9" key="1">
    <citation type="submission" date="2020-03" db="EMBL/GenBank/DDBJ databases">
        <title>Soil Listeria distribution.</title>
        <authorList>
            <person name="Liao J."/>
            <person name="Wiedmann M."/>
        </authorList>
    </citation>
    <scope>NUCLEOTIDE SEQUENCE [LARGE SCALE GENOMIC DNA]</scope>
    <source>
        <strain evidence="8 9">FSL L7-1614</strain>
    </source>
</reference>
<dbReference type="InterPro" id="IPR050066">
    <property type="entry name" value="UvrABC_protein_C"/>
</dbReference>
<evidence type="ECO:0000256" key="5">
    <source>
        <dbReference type="ARBA" id="ARBA00023204"/>
    </source>
</evidence>
<evidence type="ECO:0000259" key="7">
    <source>
        <dbReference type="PROSITE" id="PS50165"/>
    </source>
</evidence>
<evidence type="ECO:0000313" key="8">
    <source>
        <dbReference type="EMBL" id="MBC1459013.1"/>
    </source>
</evidence>
<dbReference type="InterPro" id="IPR004791">
    <property type="entry name" value="UvrC"/>
</dbReference>
<dbReference type="PROSITE" id="PS50165">
    <property type="entry name" value="UVRC"/>
    <property type="match status" value="1"/>
</dbReference>
<sequence>MENRLNQKLKTLPELPGCYIYRDKKGDILYIGKSKNLKQRVKSYFTKKQIGKTARLVHHIHDFELIITDSEQEALMLEMTLIMKYQPPYNVMLKDEIQYTYLKITNEKNPHLELTKEIEQDGAYYFGPYASKYRAAETHAFLQKIYPLCHCDGKRGRPCFYYQIGMCIGPCARDVSKAEYELQIQKIQDFLNGGHKAVKQELEQRMEQQVTNLEFERAKESHELLNILDRITEKKKVLTRDIGHRDAIHFTERDQFCAIQIYFIRNGAVVGNISNVFEFVSDVNGAVESFIMAFYNHPNHLRPKELLVPERLDTKLLAQALNIKVRTPKKGDKKALLERIHTDTQKVLDAHAKMLDYADEKEKQ</sequence>
<evidence type="ECO:0000313" key="9">
    <source>
        <dbReference type="Proteomes" id="UP000569903"/>
    </source>
</evidence>
<keyword evidence="3" id="KW-0228">DNA excision</keyword>
<dbReference type="SUPFAM" id="SSF46600">
    <property type="entry name" value="C-terminal UvrC-binding domain of UvrB"/>
    <property type="match status" value="1"/>
</dbReference>
<dbReference type="PANTHER" id="PTHR30562">
    <property type="entry name" value="UVRC/OXIDOREDUCTASE"/>
    <property type="match status" value="1"/>
</dbReference>
<dbReference type="RefSeq" id="WP_185390170.1">
    <property type="nucleotide sequence ID" value="NZ_JAARQN010000018.1"/>
</dbReference>
<dbReference type="InterPro" id="IPR001162">
    <property type="entry name" value="UvrC_RNase_H_dom"/>
</dbReference>
<keyword evidence="2" id="KW-0227">DNA damage</keyword>
<dbReference type="InterPro" id="IPR036876">
    <property type="entry name" value="UVR_dom_sf"/>
</dbReference>
<keyword evidence="1" id="KW-0963">Cytoplasm</keyword>
<evidence type="ECO:0000256" key="4">
    <source>
        <dbReference type="ARBA" id="ARBA00022881"/>
    </source>
</evidence>
<dbReference type="SUPFAM" id="SSF82771">
    <property type="entry name" value="GIY-YIG endonuclease"/>
    <property type="match status" value="1"/>
</dbReference>
<organism evidence="8 9">
    <name type="scientific">Listeria newyorkensis</name>
    <dbReference type="NCBI Taxonomy" id="1497681"/>
    <lineage>
        <taxon>Bacteria</taxon>
        <taxon>Bacillati</taxon>
        <taxon>Bacillota</taxon>
        <taxon>Bacilli</taxon>
        <taxon>Bacillales</taxon>
        <taxon>Listeriaceae</taxon>
        <taxon>Listeria</taxon>
    </lineage>
</organism>
<dbReference type="Gene3D" id="3.40.1440.10">
    <property type="entry name" value="GIY-YIG endonuclease"/>
    <property type="match status" value="1"/>
</dbReference>
<dbReference type="FunFam" id="3.40.1440.10:FF:000001">
    <property type="entry name" value="UvrABC system protein C"/>
    <property type="match status" value="1"/>
</dbReference>
<dbReference type="Pfam" id="PF22920">
    <property type="entry name" value="UvrC_RNaseH"/>
    <property type="match status" value="1"/>
</dbReference>
<dbReference type="InterPro" id="IPR035901">
    <property type="entry name" value="GIY-YIG_endonuc_sf"/>
</dbReference>
<evidence type="ECO:0000256" key="1">
    <source>
        <dbReference type="ARBA" id="ARBA00022490"/>
    </source>
</evidence>
<protein>
    <submittedName>
        <fullName evidence="8">Excinuclease ABC subunit C</fullName>
    </submittedName>
</protein>
<dbReference type="CDD" id="cd10434">
    <property type="entry name" value="GIY-YIG_UvrC_Cho"/>
    <property type="match status" value="1"/>
</dbReference>
<dbReference type="InterPro" id="IPR000305">
    <property type="entry name" value="GIY-YIG_endonuc"/>
</dbReference>
<dbReference type="SMART" id="SM00465">
    <property type="entry name" value="GIYc"/>
    <property type="match status" value="1"/>
</dbReference>
<dbReference type="PROSITE" id="PS50164">
    <property type="entry name" value="GIY_YIG"/>
    <property type="match status" value="1"/>
</dbReference>
<dbReference type="AlphaFoldDB" id="A0A841Z2F4"/>
<dbReference type="Pfam" id="PF01541">
    <property type="entry name" value="GIY-YIG"/>
    <property type="match status" value="1"/>
</dbReference>
<dbReference type="InterPro" id="IPR047296">
    <property type="entry name" value="GIY-YIG_UvrC_Cho"/>
</dbReference>
<proteinExistence type="predicted"/>
<dbReference type="PANTHER" id="PTHR30562:SF1">
    <property type="entry name" value="UVRABC SYSTEM PROTEIN C"/>
    <property type="match status" value="1"/>
</dbReference>
<evidence type="ECO:0000259" key="6">
    <source>
        <dbReference type="PROSITE" id="PS50164"/>
    </source>
</evidence>